<gene>
    <name evidence="1" type="ORF">C5749_01880</name>
</gene>
<organism evidence="1 2">
    <name type="scientific">Sphingobacterium gobiense</name>
    <dbReference type="NCBI Taxonomy" id="1382456"/>
    <lineage>
        <taxon>Bacteria</taxon>
        <taxon>Pseudomonadati</taxon>
        <taxon>Bacteroidota</taxon>
        <taxon>Sphingobacteriia</taxon>
        <taxon>Sphingobacteriales</taxon>
        <taxon>Sphingobacteriaceae</taxon>
        <taxon>Sphingobacterium</taxon>
    </lineage>
</organism>
<dbReference type="Gene3D" id="2.60.40.2710">
    <property type="match status" value="1"/>
</dbReference>
<evidence type="ECO:0000313" key="1">
    <source>
        <dbReference type="EMBL" id="PRD56062.1"/>
    </source>
</evidence>
<keyword evidence="2" id="KW-1185">Reference proteome</keyword>
<dbReference type="AlphaFoldDB" id="A0A2S9JRZ7"/>
<sequence>MNLNNYSRKAWIGLSLCFVLLTACQKDNFDPRKPETVSFPENSSMTYGEQLRIPLPEGYGHDNNIQVEFSADETKDYVFADGSTLRQKLVKAAHYDTEQRAIFVDSRLLYPTGTSSITSGEVLPSQYIWTVNLSTNPKQDVGLGYLHVTIDQAAVTIEETEQDAGTAFAYGLHGDMESSFSLSAAEDVKKDADWYLPATEFVEIREGKIVFSPSISEGKGEEETVINSQPSLVKDGFLVASTPFRMMFIPEIKYLFGQYYPDLDITIDYSTVHIGLSNGYLSAAPVFYPEKYKSTFRLKAVEKDGAPFANSSDIFEVEESSGKVRVKPSESLTAGSYKVYVEAISSTGLVFVTTLTLGMS</sequence>
<comment type="caution">
    <text evidence="1">The sequence shown here is derived from an EMBL/GenBank/DDBJ whole genome shotgun (WGS) entry which is preliminary data.</text>
</comment>
<dbReference type="EMBL" id="PVBS01000001">
    <property type="protein sequence ID" value="PRD56062.1"/>
    <property type="molecule type" value="Genomic_DNA"/>
</dbReference>
<evidence type="ECO:0000313" key="2">
    <source>
        <dbReference type="Proteomes" id="UP000238642"/>
    </source>
</evidence>
<reference evidence="1 2" key="1">
    <citation type="submission" date="2018-02" db="EMBL/GenBank/DDBJ databases">
        <title>The draft genome of Sphingobacterium gobiense H7.</title>
        <authorList>
            <person name="Li L."/>
            <person name="Liu L."/>
            <person name="Zhang X."/>
            <person name="Wang T."/>
            <person name="Liang L."/>
        </authorList>
    </citation>
    <scope>NUCLEOTIDE SEQUENCE [LARGE SCALE GENOMIC DNA]</scope>
    <source>
        <strain evidence="1 2">ACCC 05757</strain>
    </source>
</reference>
<protein>
    <submittedName>
        <fullName evidence="1">Uncharacterized protein</fullName>
    </submittedName>
</protein>
<accession>A0A2S9JRZ7</accession>
<proteinExistence type="predicted"/>
<dbReference type="Proteomes" id="UP000238642">
    <property type="component" value="Unassembled WGS sequence"/>
</dbReference>
<name>A0A2S9JRZ7_9SPHI</name>